<dbReference type="InterPro" id="IPR050204">
    <property type="entry name" value="AraC_XylS_family_regulators"/>
</dbReference>
<dbReference type="PANTHER" id="PTHR46796">
    <property type="entry name" value="HTH-TYPE TRANSCRIPTIONAL ACTIVATOR RHAS-RELATED"/>
    <property type="match status" value="1"/>
</dbReference>
<proteinExistence type="predicted"/>
<dbReference type="Gene3D" id="1.10.10.60">
    <property type="entry name" value="Homeodomain-like"/>
    <property type="match status" value="2"/>
</dbReference>
<dbReference type="InterPro" id="IPR003313">
    <property type="entry name" value="AraC-bd"/>
</dbReference>
<dbReference type="InterPro" id="IPR018060">
    <property type="entry name" value="HTH_AraC"/>
</dbReference>
<dbReference type="RefSeq" id="WP_198874616.1">
    <property type="nucleotide sequence ID" value="NZ_JAEKMH010000001.1"/>
</dbReference>
<evidence type="ECO:0000256" key="3">
    <source>
        <dbReference type="ARBA" id="ARBA00023159"/>
    </source>
</evidence>
<dbReference type="EMBL" id="JAEKMH010000001">
    <property type="protein sequence ID" value="MBJ3783376.1"/>
    <property type="molecule type" value="Genomic_DNA"/>
</dbReference>
<dbReference type="Gene3D" id="2.60.120.280">
    <property type="entry name" value="Regulatory protein AraC"/>
    <property type="match status" value="1"/>
</dbReference>
<dbReference type="InterPro" id="IPR018062">
    <property type="entry name" value="HTH_AraC-typ_CS"/>
</dbReference>
<dbReference type="InterPro" id="IPR009057">
    <property type="entry name" value="Homeodomain-like_sf"/>
</dbReference>
<evidence type="ECO:0000313" key="6">
    <source>
        <dbReference type="EMBL" id="MBJ3783376.1"/>
    </source>
</evidence>
<reference evidence="6" key="1">
    <citation type="submission" date="2020-12" db="EMBL/GenBank/DDBJ databases">
        <title>Devosia sp. MSA67 isolated from Mo River.</title>
        <authorList>
            <person name="Ma F."/>
            <person name="Zi Z."/>
        </authorList>
    </citation>
    <scope>NUCLEOTIDE SEQUENCE</scope>
    <source>
        <strain evidence="6">MSA67</strain>
    </source>
</reference>
<feature type="domain" description="HTH araC/xylS-type" evidence="5">
    <location>
        <begin position="179"/>
        <end position="277"/>
    </location>
</feature>
<keyword evidence="3" id="KW-0010">Activator</keyword>
<dbReference type="PROSITE" id="PS00041">
    <property type="entry name" value="HTH_ARAC_FAMILY_1"/>
    <property type="match status" value="1"/>
</dbReference>
<dbReference type="Pfam" id="PF12833">
    <property type="entry name" value="HTH_18"/>
    <property type="match status" value="1"/>
</dbReference>
<dbReference type="PANTHER" id="PTHR46796:SF2">
    <property type="entry name" value="TRANSCRIPTIONAL REGULATORY PROTEIN"/>
    <property type="match status" value="1"/>
</dbReference>
<protein>
    <submittedName>
        <fullName evidence="6">Helix-turn-helix domain-containing protein</fullName>
    </submittedName>
</protein>
<dbReference type="SUPFAM" id="SSF51215">
    <property type="entry name" value="Regulatory protein AraC"/>
    <property type="match status" value="1"/>
</dbReference>
<keyword evidence="7" id="KW-1185">Reference proteome</keyword>
<evidence type="ECO:0000256" key="1">
    <source>
        <dbReference type="ARBA" id="ARBA00023015"/>
    </source>
</evidence>
<keyword evidence="4" id="KW-0804">Transcription</keyword>
<dbReference type="SUPFAM" id="SSF46689">
    <property type="entry name" value="Homeodomain-like"/>
    <property type="match status" value="2"/>
</dbReference>
<dbReference type="GO" id="GO:0003700">
    <property type="term" value="F:DNA-binding transcription factor activity"/>
    <property type="evidence" value="ECO:0007669"/>
    <property type="project" value="InterPro"/>
</dbReference>
<dbReference type="PROSITE" id="PS01124">
    <property type="entry name" value="HTH_ARAC_FAMILY_2"/>
    <property type="match status" value="1"/>
</dbReference>
<dbReference type="GO" id="GO:0043565">
    <property type="term" value="F:sequence-specific DNA binding"/>
    <property type="evidence" value="ECO:0007669"/>
    <property type="project" value="InterPro"/>
</dbReference>
<evidence type="ECO:0000256" key="2">
    <source>
        <dbReference type="ARBA" id="ARBA00023125"/>
    </source>
</evidence>
<evidence type="ECO:0000313" key="7">
    <source>
        <dbReference type="Proteomes" id="UP000602124"/>
    </source>
</evidence>
<evidence type="ECO:0000259" key="5">
    <source>
        <dbReference type="PROSITE" id="PS01124"/>
    </source>
</evidence>
<comment type="caution">
    <text evidence="6">The sequence shown here is derived from an EMBL/GenBank/DDBJ whole genome shotgun (WGS) entry which is preliminary data.</text>
</comment>
<dbReference type="Pfam" id="PF02311">
    <property type="entry name" value="AraC_binding"/>
    <property type="match status" value="1"/>
</dbReference>
<evidence type="ECO:0000256" key="4">
    <source>
        <dbReference type="ARBA" id="ARBA00023163"/>
    </source>
</evidence>
<keyword evidence="1" id="KW-0805">Transcription regulation</keyword>
<gene>
    <name evidence="6" type="ORF">JEQ47_01470</name>
</gene>
<organism evidence="6 7">
    <name type="scientific">Devosia sediminis</name>
    <dbReference type="NCBI Taxonomy" id="2798801"/>
    <lineage>
        <taxon>Bacteria</taxon>
        <taxon>Pseudomonadati</taxon>
        <taxon>Pseudomonadota</taxon>
        <taxon>Alphaproteobacteria</taxon>
        <taxon>Hyphomicrobiales</taxon>
        <taxon>Devosiaceae</taxon>
        <taxon>Devosia</taxon>
    </lineage>
</organism>
<accession>A0A934MKB4</accession>
<sequence>MDWPANRMYYPAMRDPVETPYSSTAPLLTGHFREAQGYRAYRPNGVDDWLLVLTLSGGGRFGHEGGEVTTVAGVWMLLPPGTAHDYRVADGAPGWELLWAHFQPRADWHALLDWPILGGALRGMTGNADLSDQFLRVHQHLISGRRRAEALAMNAMETLFLACDEHLASVADTIDRRVERAMRFVETHLAEPLSVATIAAEAGLSPSRLAHLFRDVTGQSLQAFVEQRRMVRAADLLRRTSFPVKRVAAEVGFESPFYFSRRFARWSGKSPVAFRQGG</sequence>
<dbReference type="Proteomes" id="UP000602124">
    <property type="component" value="Unassembled WGS sequence"/>
</dbReference>
<dbReference type="SMART" id="SM00342">
    <property type="entry name" value="HTH_ARAC"/>
    <property type="match status" value="1"/>
</dbReference>
<keyword evidence="2" id="KW-0238">DNA-binding</keyword>
<dbReference type="InterPro" id="IPR037923">
    <property type="entry name" value="HTH-like"/>
</dbReference>
<dbReference type="AlphaFoldDB" id="A0A934MKB4"/>
<name>A0A934MKB4_9HYPH</name>